<organism evidence="2 3">
    <name type="scientific">Planococcus wigleyi</name>
    <dbReference type="NCBI Taxonomy" id="2762216"/>
    <lineage>
        <taxon>Bacteria</taxon>
        <taxon>Bacillati</taxon>
        <taxon>Bacillota</taxon>
        <taxon>Bacilli</taxon>
        <taxon>Bacillales</taxon>
        <taxon>Caryophanaceae</taxon>
        <taxon>Planococcus</taxon>
    </lineage>
</organism>
<evidence type="ECO:0000313" key="3">
    <source>
        <dbReference type="Proteomes" id="UP000658980"/>
    </source>
</evidence>
<protein>
    <submittedName>
        <fullName evidence="2">Uncharacterized protein</fullName>
    </submittedName>
</protein>
<dbReference type="RefSeq" id="WP_191716801.1">
    <property type="nucleotide sequence ID" value="NZ_JACSPU010000008.1"/>
</dbReference>
<reference evidence="2 3" key="1">
    <citation type="submission" date="2020-08" db="EMBL/GenBank/DDBJ databases">
        <title>A Genomic Blueprint of the Chicken Gut Microbiome.</title>
        <authorList>
            <person name="Gilroy R."/>
            <person name="Ravi A."/>
            <person name="Getino M."/>
            <person name="Pursley I."/>
            <person name="Horton D.L."/>
            <person name="Alikhan N.-F."/>
            <person name="Baker D."/>
            <person name="Gharbi K."/>
            <person name="Hall N."/>
            <person name="Watson M."/>
            <person name="Adriaenssens E.M."/>
            <person name="Foster-Nyarko E."/>
            <person name="Jarju S."/>
            <person name="Secka A."/>
            <person name="Antonio M."/>
            <person name="Oren A."/>
            <person name="Chaudhuri R."/>
            <person name="La Ragione R.M."/>
            <person name="Hildebrand F."/>
            <person name="Pallen M.J."/>
        </authorList>
    </citation>
    <scope>NUCLEOTIDE SEQUENCE [LARGE SCALE GENOMIC DNA]</scope>
    <source>
        <strain evidence="2 3">Sa1BUA13</strain>
    </source>
</reference>
<feature type="region of interest" description="Disordered" evidence="1">
    <location>
        <begin position="27"/>
        <end position="49"/>
    </location>
</feature>
<dbReference type="EMBL" id="JACSPU010000008">
    <property type="protein sequence ID" value="MBD8016623.1"/>
    <property type="molecule type" value="Genomic_DNA"/>
</dbReference>
<gene>
    <name evidence="2" type="ORF">H9630_17610</name>
</gene>
<dbReference type="Proteomes" id="UP000658980">
    <property type="component" value="Unassembled WGS sequence"/>
</dbReference>
<feature type="compositionally biased region" description="Polar residues" evidence="1">
    <location>
        <begin position="36"/>
        <end position="49"/>
    </location>
</feature>
<name>A0ABR8WI18_9BACL</name>
<evidence type="ECO:0000313" key="2">
    <source>
        <dbReference type="EMBL" id="MBD8016623.1"/>
    </source>
</evidence>
<evidence type="ECO:0000256" key="1">
    <source>
        <dbReference type="SAM" id="MobiDB-lite"/>
    </source>
</evidence>
<keyword evidence="3" id="KW-1185">Reference proteome</keyword>
<accession>A0ABR8WI18</accession>
<proteinExistence type="predicted"/>
<sequence length="49" mass="5405">MAIGRLVKSAIKYGPIAYPIIRKVLNKRKQGKAGQPASTQQTPTRGKKR</sequence>
<comment type="caution">
    <text evidence="2">The sequence shown here is derived from an EMBL/GenBank/DDBJ whole genome shotgun (WGS) entry which is preliminary data.</text>
</comment>